<comment type="caution">
    <text evidence="2">The sequence shown here is derived from an EMBL/GenBank/DDBJ whole genome shotgun (WGS) entry which is preliminary data.</text>
</comment>
<accession>A0A7J8FSM6</accession>
<name>A0A7J8FSM6_MOLMO</name>
<keyword evidence="3" id="KW-1185">Reference proteome</keyword>
<evidence type="ECO:0000256" key="1">
    <source>
        <dbReference type="SAM" id="MobiDB-lite"/>
    </source>
</evidence>
<feature type="compositionally biased region" description="Polar residues" evidence="1">
    <location>
        <begin position="81"/>
        <end position="96"/>
    </location>
</feature>
<sequence length="217" mass="23863">MALLAQILHLLYFTRKNGVRNSTTSFHSVSLRTLKSGLPSHISSTIHSWRGYDARRKFKKISNRRSESAVHIQADRRSSPHAESSNGHAETSSNPPVTEKNPHPQAQSSPQGHDVFAGYPDKTCHAAPGHPGLSPSRGAPAKPVSPRVSRVTCIHLNLYCIEEEYSSQAGVAQWLSLDSYTKRSSVRFLVRAHAQIVGPMSLSPPPLLSFLSKINKE</sequence>
<feature type="compositionally biased region" description="Basic and acidic residues" evidence="1">
    <location>
        <begin position="64"/>
        <end position="80"/>
    </location>
</feature>
<feature type="region of interest" description="Disordered" evidence="1">
    <location>
        <begin position="61"/>
        <end position="144"/>
    </location>
</feature>
<evidence type="ECO:0000313" key="3">
    <source>
        <dbReference type="Proteomes" id="UP000550707"/>
    </source>
</evidence>
<dbReference type="AlphaFoldDB" id="A0A7J8FSM6"/>
<dbReference type="EMBL" id="JACASF010000011">
    <property type="protein sequence ID" value="KAF6450708.1"/>
    <property type="molecule type" value="Genomic_DNA"/>
</dbReference>
<proteinExistence type="predicted"/>
<gene>
    <name evidence="2" type="ORF">HJG59_012726</name>
</gene>
<evidence type="ECO:0000313" key="2">
    <source>
        <dbReference type="EMBL" id="KAF6450708.1"/>
    </source>
</evidence>
<dbReference type="Proteomes" id="UP000550707">
    <property type="component" value="Unassembled WGS sequence"/>
</dbReference>
<protein>
    <submittedName>
        <fullName evidence="2">Myosin IIIB</fullName>
    </submittedName>
</protein>
<organism evidence="2 3">
    <name type="scientific">Molossus molossus</name>
    <name type="common">Pallas' mastiff bat</name>
    <name type="synonym">Vespertilio molossus</name>
    <dbReference type="NCBI Taxonomy" id="27622"/>
    <lineage>
        <taxon>Eukaryota</taxon>
        <taxon>Metazoa</taxon>
        <taxon>Chordata</taxon>
        <taxon>Craniata</taxon>
        <taxon>Vertebrata</taxon>
        <taxon>Euteleostomi</taxon>
        <taxon>Mammalia</taxon>
        <taxon>Eutheria</taxon>
        <taxon>Laurasiatheria</taxon>
        <taxon>Chiroptera</taxon>
        <taxon>Yangochiroptera</taxon>
        <taxon>Molossidae</taxon>
        <taxon>Molossus</taxon>
    </lineage>
</organism>
<reference evidence="2 3" key="1">
    <citation type="journal article" date="2020" name="Nature">
        <title>Six reference-quality genomes reveal evolution of bat adaptations.</title>
        <authorList>
            <person name="Jebb D."/>
            <person name="Huang Z."/>
            <person name="Pippel M."/>
            <person name="Hughes G.M."/>
            <person name="Lavrichenko K."/>
            <person name="Devanna P."/>
            <person name="Winkler S."/>
            <person name="Jermiin L.S."/>
            <person name="Skirmuntt E.C."/>
            <person name="Katzourakis A."/>
            <person name="Burkitt-Gray L."/>
            <person name="Ray D.A."/>
            <person name="Sullivan K.A.M."/>
            <person name="Roscito J.G."/>
            <person name="Kirilenko B.M."/>
            <person name="Davalos L.M."/>
            <person name="Corthals A.P."/>
            <person name="Power M.L."/>
            <person name="Jones G."/>
            <person name="Ransome R.D."/>
            <person name="Dechmann D.K.N."/>
            <person name="Locatelli A.G."/>
            <person name="Puechmaille S.J."/>
            <person name="Fedrigo O."/>
            <person name="Jarvis E.D."/>
            <person name="Hiller M."/>
            <person name="Vernes S.C."/>
            <person name="Myers E.W."/>
            <person name="Teeling E.C."/>
        </authorList>
    </citation>
    <scope>NUCLEOTIDE SEQUENCE [LARGE SCALE GENOMIC DNA]</scope>
    <source>
        <strain evidence="2">MMolMol1</strain>
        <tissue evidence="2">Muscle</tissue>
    </source>
</reference>